<reference evidence="1 2" key="1">
    <citation type="journal article" date="2013" name="PLoS ONE">
        <title>Cultivation and Complete Genome Sequencing of Gloeobacter kilaueensis sp. nov., from a Lava Cave in Kilauea Caldera, Hawai'i.</title>
        <authorList>
            <person name="Saw J.H."/>
            <person name="Schatz M."/>
            <person name="Brown M.V."/>
            <person name="Kunkel D.D."/>
            <person name="Foster J.S."/>
            <person name="Shick H."/>
            <person name="Christensen S."/>
            <person name="Hou S."/>
            <person name="Wan X."/>
            <person name="Donachie S.P."/>
        </authorList>
    </citation>
    <scope>NUCLEOTIDE SEQUENCE [LARGE SCALE GENOMIC DNA]</scope>
    <source>
        <strain evidence="2">JS</strain>
    </source>
</reference>
<sequence length="61" mass="6942">MLQGLSFPGRQVIVLYECYWGQLGRIRALDRTGLWIIELDEGDEYGPVLLALESQAFRLAT</sequence>
<evidence type="ECO:0000313" key="1">
    <source>
        <dbReference type="EMBL" id="AGY56996.1"/>
    </source>
</evidence>
<dbReference type="OrthoDB" id="9796817at2"/>
<organism evidence="1 2">
    <name type="scientific">Gloeobacter kilaueensis (strain ATCC BAA-2537 / CCAP 1431/1 / ULC 316 / JS1)</name>
    <dbReference type="NCBI Taxonomy" id="1183438"/>
    <lineage>
        <taxon>Bacteria</taxon>
        <taxon>Bacillati</taxon>
        <taxon>Cyanobacteriota</taxon>
        <taxon>Cyanophyceae</taxon>
        <taxon>Gloeobacterales</taxon>
        <taxon>Gloeobacteraceae</taxon>
        <taxon>Gloeobacter</taxon>
    </lineage>
</organism>
<proteinExistence type="predicted"/>
<dbReference type="HOGENOM" id="CLU_2916022_0_0_3"/>
<dbReference type="AlphaFoldDB" id="U5QDM0"/>
<accession>U5QDM0</accession>
<protein>
    <submittedName>
        <fullName evidence="1">Uncharacterized protein</fullName>
    </submittedName>
</protein>
<dbReference type="RefSeq" id="WP_023172043.1">
    <property type="nucleotide sequence ID" value="NC_022600.1"/>
</dbReference>
<gene>
    <name evidence="1" type="ORF">GKIL_0750</name>
</gene>
<name>U5QDM0_GLOK1</name>
<dbReference type="EMBL" id="CP003587">
    <property type="protein sequence ID" value="AGY56996.1"/>
    <property type="molecule type" value="Genomic_DNA"/>
</dbReference>
<dbReference type="Proteomes" id="UP000017396">
    <property type="component" value="Chromosome"/>
</dbReference>
<keyword evidence="2" id="KW-1185">Reference proteome</keyword>
<evidence type="ECO:0000313" key="2">
    <source>
        <dbReference type="Proteomes" id="UP000017396"/>
    </source>
</evidence>
<dbReference type="KEGG" id="glj:GKIL_0750"/>